<feature type="non-terminal residue" evidence="5">
    <location>
        <position position="91"/>
    </location>
</feature>
<evidence type="ECO:0000256" key="3">
    <source>
        <dbReference type="ARBA" id="ARBA00022777"/>
    </source>
</evidence>
<dbReference type="EMBL" id="JAVLSF010000185">
    <property type="protein sequence ID" value="MDR9777788.1"/>
    <property type="molecule type" value="Genomic_DNA"/>
</dbReference>
<keyword evidence="3 5" id="KW-0418">Kinase</keyword>
<proteinExistence type="inferred from homology"/>
<dbReference type="InterPro" id="IPR018484">
    <property type="entry name" value="FGGY_N"/>
</dbReference>
<dbReference type="SUPFAM" id="SSF53067">
    <property type="entry name" value="Actin-like ATPase domain"/>
    <property type="match status" value="1"/>
</dbReference>
<comment type="similarity">
    <text evidence="1">Belongs to the FGGY kinase family.</text>
</comment>
<gene>
    <name evidence="5" type="ORF">RJJ65_35220</name>
</gene>
<comment type="caution">
    <text evidence="5">The sequence shown here is derived from an EMBL/GenBank/DDBJ whole genome shotgun (WGS) entry which is preliminary data.</text>
</comment>
<dbReference type="Pfam" id="PF00370">
    <property type="entry name" value="FGGY_N"/>
    <property type="match status" value="1"/>
</dbReference>
<name>A0AAJ2H308_9HYPH</name>
<evidence type="ECO:0000259" key="4">
    <source>
        <dbReference type="Pfam" id="PF00370"/>
    </source>
</evidence>
<keyword evidence="2" id="KW-0808">Transferase</keyword>
<evidence type="ECO:0000256" key="1">
    <source>
        <dbReference type="ARBA" id="ARBA00009156"/>
    </source>
</evidence>
<dbReference type="RefSeq" id="WP_310865972.1">
    <property type="nucleotide sequence ID" value="NZ_JAVLSF010000185.1"/>
</dbReference>
<organism evidence="5 6">
    <name type="scientific">Rhizobium hidalgonense</name>
    <dbReference type="NCBI Taxonomy" id="1538159"/>
    <lineage>
        <taxon>Bacteria</taxon>
        <taxon>Pseudomonadati</taxon>
        <taxon>Pseudomonadota</taxon>
        <taxon>Alphaproteobacteria</taxon>
        <taxon>Hyphomicrobiales</taxon>
        <taxon>Rhizobiaceae</taxon>
        <taxon>Rhizobium/Agrobacterium group</taxon>
        <taxon>Rhizobium</taxon>
    </lineage>
</organism>
<dbReference type="Gene3D" id="3.30.420.40">
    <property type="match status" value="1"/>
</dbReference>
<evidence type="ECO:0000313" key="5">
    <source>
        <dbReference type="EMBL" id="MDR9777788.1"/>
    </source>
</evidence>
<protein>
    <submittedName>
        <fullName evidence="5">FGGY family carbohydrate kinase</fullName>
    </submittedName>
</protein>
<dbReference type="Proteomes" id="UP001268610">
    <property type="component" value="Unassembled WGS sequence"/>
</dbReference>
<evidence type="ECO:0000313" key="6">
    <source>
        <dbReference type="Proteomes" id="UP001268610"/>
    </source>
</evidence>
<accession>A0AAJ2H308</accession>
<feature type="domain" description="Carbohydrate kinase FGGY N-terminal" evidence="4">
    <location>
        <begin position="7"/>
        <end position="90"/>
    </location>
</feature>
<sequence>MSDQDLLLAIDQGTQSVRAMLFDLQGQLVAKTQQHIEPYFSKQPNWAEQDCDYFWQNMATACQQLWQHYPELKVRVVAAALTCQRASMVCL</sequence>
<evidence type="ECO:0000256" key="2">
    <source>
        <dbReference type="ARBA" id="ARBA00022679"/>
    </source>
</evidence>
<dbReference type="GO" id="GO:0016301">
    <property type="term" value="F:kinase activity"/>
    <property type="evidence" value="ECO:0007669"/>
    <property type="project" value="UniProtKB-KW"/>
</dbReference>
<reference evidence="5" key="1">
    <citation type="submission" date="2023-04" db="EMBL/GenBank/DDBJ databases">
        <title>Genomic characterization of faba bean (Vicia faba) microsymbionts in Mexican soils.</title>
        <authorList>
            <person name="Rivera Orduna F.N."/>
            <person name="Guevara-Luna J."/>
            <person name="Yan J."/>
            <person name="Arroyo-Herrera I."/>
            <person name="Li Y."/>
            <person name="Vasquez-Murrieta M.S."/>
            <person name="Wang E.T."/>
        </authorList>
    </citation>
    <scope>NUCLEOTIDE SEQUENCE</scope>
    <source>
        <strain evidence="5">CH26</strain>
    </source>
</reference>
<dbReference type="InterPro" id="IPR050406">
    <property type="entry name" value="FGGY_Carb_Kinase"/>
</dbReference>
<dbReference type="GO" id="GO:0005975">
    <property type="term" value="P:carbohydrate metabolic process"/>
    <property type="evidence" value="ECO:0007669"/>
    <property type="project" value="InterPro"/>
</dbReference>
<dbReference type="AlphaFoldDB" id="A0AAJ2H308"/>
<dbReference type="PANTHER" id="PTHR43095">
    <property type="entry name" value="SUGAR KINASE"/>
    <property type="match status" value="1"/>
</dbReference>
<dbReference type="InterPro" id="IPR043129">
    <property type="entry name" value="ATPase_NBD"/>
</dbReference>
<dbReference type="PANTHER" id="PTHR43095:SF5">
    <property type="entry name" value="XYLULOSE KINASE"/>
    <property type="match status" value="1"/>
</dbReference>